<feature type="non-terminal residue" evidence="2">
    <location>
        <position position="206"/>
    </location>
</feature>
<protein>
    <submittedName>
        <fullName evidence="2">Uncharacterized protein</fullName>
    </submittedName>
</protein>
<sequence length="206" mass="24265">MFLLICVFYILVGNAVNADSTNNQDISSYTHAGKNIKKNEGALGFYAALHSNPPPINLTFYEKDENQVRVPTKFYEEHKKKKKIKKSPKRTIQKIIKKGKNRSRKIYVNPITRLPTVASQKLEVQDSDTNIEESTTENHKKKYRKNSKVPRYPMPFHKLQQKPSHFRNKREIDRKDVFIIKDLDEMEFLHRGDDYDVIKTHVGKYW</sequence>
<dbReference type="OrthoDB" id="7217712at2759"/>
<organism evidence="2 3">
    <name type="scientific">Brenthis ino</name>
    <name type="common">lesser marbled fritillary</name>
    <dbReference type="NCBI Taxonomy" id="405034"/>
    <lineage>
        <taxon>Eukaryota</taxon>
        <taxon>Metazoa</taxon>
        <taxon>Ecdysozoa</taxon>
        <taxon>Arthropoda</taxon>
        <taxon>Hexapoda</taxon>
        <taxon>Insecta</taxon>
        <taxon>Pterygota</taxon>
        <taxon>Neoptera</taxon>
        <taxon>Endopterygota</taxon>
        <taxon>Lepidoptera</taxon>
        <taxon>Glossata</taxon>
        <taxon>Ditrysia</taxon>
        <taxon>Papilionoidea</taxon>
        <taxon>Nymphalidae</taxon>
        <taxon>Heliconiinae</taxon>
        <taxon>Argynnini</taxon>
        <taxon>Brenthis</taxon>
    </lineage>
</organism>
<keyword evidence="3" id="KW-1185">Reference proteome</keyword>
<dbReference type="EMBL" id="OV170222">
    <property type="protein sequence ID" value="CAH0721062.1"/>
    <property type="molecule type" value="Genomic_DNA"/>
</dbReference>
<proteinExistence type="predicted"/>
<evidence type="ECO:0000256" key="1">
    <source>
        <dbReference type="SAM" id="SignalP"/>
    </source>
</evidence>
<evidence type="ECO:0000313" key="3">
    <source>
        <dbReference type="Proteomes" id="UP000838878"/>
    </source>
</evidence>
<feature type="chain" id="PRO_5035436087" evidence="1">
    <location>
        <begin position="19"/>
        <end position="206"/>
    </location>
</feature>
<evidence type="ECO:0000313" key="2">
    <source>
        <dbReference type="EMBL" id="CAH0721062.1"/>
    </source>
</evidence>
<reference evidence="2" key="1">
    <citation type="submission" date="2021-12" db="EMBL/GenBank/DDBJ databases">
        <authorList>
            <person name="Martin H S."/>
        </authorList>
    </citation>
    <scope>NUCLEOTIDE SEQUENCE</scope>
</reference>
<accession>A0A8J9VXQ2</accession>
<dbReference type="Proteomes" id="UP000838878">
    <property type="component" value="Chromosome 2"/>
</dbReference>
<keyword evidence="1" id="KW-0732">Signal</keyword>
<name>A0A8J9VXQ2_9NEOP</name>
<dbReference type="AlphaFoldDB" id="A0A8J9VXQ2"/>
<gene>
    <name evidence="2" type="ORF">BINO364_LOCUS7204</name>
</gene>
<feature type="signal peptide" evidence="1">
    <location>
        <begin position="1"/>
        <end position="18"/>
    </location>
</feature>